<gene>
    <name evidence="3" type="ORF">KVV02_003817</name>
</gene>
<dbReference type="EMBL" id="JAIFTL010000003">
    <property type="protein sequence ID" value="KAG9327572.1"/>
    <property type="molecule type" value="Genomic_DNA"/>
</dbReference>
<evidence type="ECO:0000313" key="4">
    <source>
        <dbReference type="Proteomes" id="UP000717515"/>
    </source>
</evidence>
<name>A0A9P8IFQ4_MORAP</name>
<reference evidence="3" key="1">
    <citation type="submission" date="2021-07" db="EMBL/GenBank/DDBJ databases">
        <title>Draft genome of Mortierella alpina, strain LL118, isolated from an aspen leaf litter sample.</title>
        <authorList>
            <person name="Yang S."/>
            <person name="Vinatzer B.A."/>
        </authorList>
    </citation>
    <scope>NUCLEOTIDE SEQUENCE</scope>
    <source>
        <strain evidence="3">LL118</strain>
    </source>
</reference>
<feature type="transmembrane region" description="Helical" evidence="2">
    <location>
        <begin position="39"/>
        <end position="56"/>
    </location>
</feature>
<keyword evidence="2" id="KW-0472">Membrane</keyword>
<organism evidence="3 4">
    <name type="scientific">Mortierella alpina</name>
    <name type="common">Oleaginous fungus</name>
    <name type="synonym">Mortierella renispora</name>
    <dbReference type="NCBI Taxonomy" id="64518"/>
    <lineage>
        <taxon>Eukaryota</taxon>
        <taxon>Fungi</taxon>
        <taxon>Fungi incertae sedis</taxon>
        <taxon>Mucoromycota</taxon>
        <taxon>Mortierellomycotina</taxon>
        <taxon>Mortierellomycetes</taxon>
        <taxon>Mortierellales</taxon>
        <taxon>Mortierellaceae</taxon>
        <taxon>Mortierella</taxon>
    </lineage>
</organism>
<dbReference type="Proteomes" id="UP000717515">
    <property type="component" value="Unassembled WGS sequence"/>
</dbReference>
<feature type="transmembrane region" description="Helical" evidence="2">
    <location>
        <begin position="100"/>
        <end position="122"/>
    </location>
</feature>
<comment type="caution">
    <text evidence="3">The sequence shown here is derived from an EMBL/GenBank/DDBJ whole genome shotgun (WGS) entry which is preliminary data.</text>
</comment>
<feature type="transmembrane region" description="Helical" evidence="2">
    <location>
        <begin position="12"/>
        <end position="33"/>
    </location>
</feature>
<feature type="transmembrane region" description="Helical" evidence="2">
    <location>
        <begin position="68"/>
        <end position="88"/>
    </location>
</feature>
<feature type="region of interest" description="Disordered" evidence="1">
    <location>
        <begin position="180"/>
        <end position="200"/>
    </location>
</feature>
<keyword evidence="2" id="KW-0812">Transmembrane</keyword>
<sequence>MWAPSFALVRNVQLFTLGLASSSILLFVASFTLGGGAGIQYPMIVTTVAVIVFVYLKNGIALGRQRNLQIIILCLSFFNAAVFLFYAARLITLAQTEDSVVSYLVGGFDVALAIFLSIDGVLTELYSQHLNRKRATSSRNTSVDAIGNTHGTGGALQAPLPVHLYQPRLSLTPEERMSIHSGVTAPTGDDTETAQQQQQDNDAMEFEELPKYQRRRPAQHATIVDMANHDGSGLEQGQELRLELGGDLSTVEAPEYSPSPSLVGAPAETLEAPLAIPAPTDGLLSSTQSATSTHSGSSSVVLTMPLSEAPAAPPAAAPTDTPSVTITSAPPIYVP</sequence>
<evidence type="ECO:0000256" key="1">
    <source>
        <dbReference type="SAM" id="MobiDB-lite"/>
    </source>
</evidence>
<proteinExistence type="predicted"/>
<feature type="region of interest" description="Disordered" evidence="1">
    <location>
        <begin position="279"/>
        <end position="335"/>
    </location>
</feature>
<keyword evidence="2" id="KW-1133">Transmembrane helix</keyword>
<protein>
    <submittedName>
        <fullName evidence="3">Uncharacterized protein</fullName>
    </submittedName>
</protein>
<dbReference type="AlphaFoldDB" id="A0A9P8IFQ4"/>
<accession>A0A9P8IFQ4</accession>
<evidence type="ECO:0000313" key="3">
    <source>
        <dbReference type="EMBL" id="KAG9327572.1"/>
    </source>
</evidence>
<evidence type="ECO:0000256" key="2">
    <source>
        <dbReference type="SAM" id="Phobius"/>
    </source>
</evidence>
<feature type="compositionally biased region" description="Low complexity" evidence="1">
    <location>
        <begin position="285"/>
        <end position="299"/>
    </location>
</feature>